<feature type="region of interest" description="Disordered" evidence="1">
    <location>
        <begin position="277"/>
        <end position="309"/>
    </location>
</feature>
<dbReference type="Ensembl" id="ENSMPUT00000015692.1">
    <property type="protein sequence ID" value="ENSMPUP00000015451.1"/>
    <property type="gene ID" value="ENSMPUG00000015562.1"/>
</dbReference>
<dbReference type="STRING" id="9669.ENSMPUP00000015451"/>
<feature type="compositionally biased region" description="Low complexity" evidence="1">
    <location>
        <begin position="72"/>
        <end position="86"/>
    </location>
</feature>
<dbReference type="AlphaFoldDB" id="M3YVU1"/>
<protein>
    <submittedName>
        <fullName evidence="2">Uncharacterized protein</fullName>
    </submittedName>
</protein>
<dbReference type="EMBL" id="AEYP01058857">
    <property type="status" value="NOT_ANNOTATED_CDS"/>
    <property type="molecule type" value="Genomic_DNA"/>
</dbReference>
<feature type="compositionally biased region" description="Basic and acidic residues" evidence="1">
    <location>
        <begin position="111"/>
        <end position="123"/>
    </location>
</feature>
<proteinExistence type="predicted"/>
<feature type="compositionally biased region" description="Gly residues" evidence="1">
    <location>
        <begin position="1"/>
        <end position="14"/>
    </location>
</feature>
<accession>M3YVU1</accession>
<dbReference type="InParanoid" id="M3YVU1"/>
<feature type="region of interest" description="Disordered" evidence="1">
    <location>
        <begin position="1"/>
        <end position="21"/>
    </location>
</feature>
<name>M3YVU1_MUSPF</name>
<evidence type="ECO:0000313" key="2">
    <source>
        <dbReference type="Ensembl" id="ENSMPUP00000015451.1"/>
    </source>
</evidence>
<reference evidence="2" key="1">
    <citation type="submission" date="2024-06" db="UniProtKB">
        <authorList>
            <consortium name="Ensembl"/>
        </authorList>
    </citation>
    <scope>IDENTIFICATION</scope>
</reference>
<evidence type="ECO:0000256" key="1">
    <source>
        <dbReference type="SAM" id="MobiDB-lite"/>
    </source>
</evidence>
<organism evidence="2">
    <name type="scientific">Mustela putorius furo</name>
    <name type="common">European domestic ferret</name>
    <name type="synonym">Mustela furo</name>
    <dbReference type="NCBI Taxonomy" id="9669"/>
    <lineage>
        <taxon>Eukaryota</taxon>
        <taxon>Metazoa</taxon>
        <taxon>Chordata</taxon>
        <taxon>Craniata</taxon>
        <taxon>Vertebrata</taxon>
        <taxon>Euteleostomi</taxon>
        <taxon>Mammalia</taxon>
        <taxon>Eutheria</taxon>
        <taxon>Laurasiatheria</taxon>
        <taxon>Carnivora</taxon>
        <taxon>Caniformia</taxon>
        <taxon>Musteloidea</taxon>
        <taxon>Mustelidae</taxon>
        <taxon>Mustelinae</taxon>
        <taxon>Mustela</taxon>
    </lineage>
</organism>
<sequence length="320" mass="34357">MPGPGPGHGKGSGPGAHCPAPGPRLSLFFSAKRQVPPAPLLSLTSSQTRRSYCWSHCPHLKMNHLLVPQPPSSSFWSSSSHLPPHSVHWRRGGEANRAQAQPGHLSLPPRRAGEAQESGREERGIKPVEVTCGFLCLGPGPWPQTASPHCPREGAGPAQRPLQPATAAIMGVDWRSAGPTRSGGSSGALRRVAKAEHSPLFSRGDPLNPTSHLAGSRLTSHCSSLSPPPGLHYQTRCWTPRSHSRRCSCCPRRSRTRGRWPPQPSQRRLPFLSAWPLLGRGAAGPRGHTDPRGRSGSPGEPPQPSHPWRFCTCGLLPRGS</sequence>
<dbReference type="EMBL" id="AEYP01058856">
    <property type="status" value="NOT_ANNOTATED_CDS"/>
    <property type="molecule type" value="Genomic_DNA"/>
</dbReference>
<feature type="region of interest" description="Disordered" evidence="1">
    <location>
        <begin position="71"/>
        <end position="123"/>
    </location>
</feature>
<dbReference type="HOGENOM" id="CLU_868665_0_0_1"/>